<dbReference type="Proteomes" id="UP000056968">
    <property type="component" value="Chromosome"/>
</dbReference>
<dbReference type="EMBL" id="CP013264">
    <property type="protein sequence ID" value="ALR21180.1"/>
    <property type="molecule type" value="Genomic_DNA"/>
</dbReference>
<dbReference type="PANTHER" id="PTHR43280">
    <property type="entry name" value="ARAC-FAMILY TRANSCRIPTIONAL REGULATOR"/>
    <property type="match status" value="1"/>
</dbReference>
<dbReference type="OrthoDB" id="9814125at2"/>
<dbReference type="KEGG" id="sbd:ATN00_13660"/>
<keyword evidence="6" id="KW-1185">Reference proteome</keyword>
<name>A0A0S3F0J7_9SPHN</name>
<dbReference type="GO" id="GO:0043565">
    <property type="term" value="F:sequence-specific DNA binding"/>
    <property type="evidence" value="ECO:0007669"/>
    <property type="project" value="InterPro"/>
</dbReference>
<organism evidence="5 6">
    <name type="scientific">Sphingobium baderi</name>
    <dbReference type="NCBI Taxonomy" id="1332080"/>
    <lineage>
        <taxon>Bacteria</taxon>
        <taxon>Pseudomonadati</taxon>
        <taxon>Pseudomonadota</taxon>
        <taxon>Alphaproteobacteria</taxon>
        <taxon>Sphingomonadales</taxon>
        <taxon>Sphingomonadaceae</taxon>
        <taxon>Sphingobium</taxon>
    </lineage>
</organism>
<keyword evidence="3" id="KW-0804">Transcription</keyword>
<accession>A0A0S3F0J7</accession>
<dbReference type="InterPro" id="IPR009057">
    <property type="entry name" value="Homeodomain-like_sf"/>
</dbReference>
<reference evidence="5 6" key="1">
    <citation type="submission" date="2015-11" db="EMBL/GenBank/DDBJ databases">
        <title>A Two-component Flavoprotein Monooxygenase System MeaXY Responsible for para-Hydroxylation of 2-Methyl-6-ethylaniline and 2,6-Diethylaniline in Sphingobium baderi DE-13.</title>
        <authorList>
            <person name="Cheng M."/>
            <person name="Meng Q."/>
            <person name="Yang Y."/>
            <person name="Chu C."/>
            <person name="Yan X."/>
            <person name="He J."/>
            <person name="Li S."/>
        </authorList>
    </citation>
    <scope>NUCLEOTIDE SEQUENCE [LARGE SCALE GENOMIC DNA]</scope>
    <source>
        <strain evidence="5 6">DE-13</strain>
    </source>
</reference>
<dbReference type="PRINTS" id="PR00032">
    <property type="entry name" value="HTHARAC"/>
</dbReference>
<dbReference type="SUPFAM" id="SSF46689">
    <property type="entry name" value="Homeodomain-like"/>
    <property type="match status" value="1"/>
</dbReference>
<dbReference type="SMART" id="SM00342">
    <property type="entry name" value="HTH_ARAC"/>
    <property type="match status" value="1"/>
</dbReference>
<dbReference type="AlphaFoldDB" id="A0A0S3F0J7"/>
<dbReference type="Gene3D" id="1.10.10.60">
    <property type="entry name" value="Homeodomain-like"/>
    <property type="match status" value="1"/>
</dbReference>
<evidence type="ECO:0000256" key="2">
    <source>
        <dbReference type="ARBA" id="ARBA00023125"/>
    </source>
</evidence>
<evidence type="ECO:0000313" key="5">
    <source>
        <dbReference type="EMBL" id="ALR21180.1"/>
    </source>
</evidence>
<dbReference type="Pfam" id="PF12833">
    <property type="entry name" value="HTH_18"/>
    <property type="match status" value="1"/>
</dbReference>
<proteinExistence type="predicted"/>
<evidence type="ECO:0000313" key="6">
    <source>
        <dbReference type="Proteomes" id="UP000056968"/>
    </source>
</evidence>
<keyword evidence="1" id="KW-0805">Transcription regulation</keyword>
<dbReference type="STRING" id="1332080.ATN00_13660"/>
<feature type="domain" description="HTH araC/xylS-type" evidence="4">
    <location>
        <begin position="194"/>
        <end position="292"/>
    </location>
</feature>
<dbReference type="GO" id="GO:0003700">
    <property type="term" value="F:DNA-binding transcription factor activity"/>
    <property type="evidence" value="ECO:0007669"/>
    <property type="project" value="InterPro"/>
</dbReference>
<protein>
    <recommendedName>
        <fullName evidence="4">HTH araC/xylS-type domain-containing protein</fullName>
    </recommendedName>
</protein>
<evidence type="ECO:0000256" key="3">
    <source>
        <dbReference type="ARBA" id="ARBA00023163"/>
    </source>
</evidence>
<evidence type="ECO:0000259" key="4">
    <source>
        <dbReference type="PROSITE" id="PS01124"/>
    </source>
</evidence>
<gene>
    <name evidence="5" type="ORF">ATN00_13660</name>
</gene>
<dbReference type="PANTHER" id="PTHR43280:SF32">
    <property type="entry name" value="TRANSCRIPTIONAL REGULATORY PROTEIN"/>
    <property type="match status" value="1"/>
</dbReference>
<dbReference type="InterPro" id="IPR020449">
    <property type="entry name" value="Tscrpt_reg_AraC-type_HTH"/>
</dbReference>
<evidence type="ECO:0000256" key="1">
    <source>
        <dbReference type="ARBA" id="ARBA00023015"/>
    </source>
</evidence>
<dbReference type="PROSITE" id="PS01124">
    <property type="entry name" value="HTH_ARAC_FAMILY_2"/>
    <property type="match status" value="1"/>
</dbReference>
<keyword evidence="2" id="KW-0238">DNA-binding</keyword>
<dbReference type="InterPro" id="IPR018060">
    <property type="entry name" value="HTH_AraC"/>
</dbReference>
<dbReference type="RefSeq" id="WP_062065598.1">
    <property type="nucleotide sequence ID" value="NZ_CP013264.1"/>
</dbReference>
<sequence length="312" mass="34457">MTISDGNRNDVRANVWLTAIECPKDAEAEMRDLSDRRYRQYLFVHSGGGLARLEGWRTSLAGGETAFIPAGSQAHVMLEGGTKSILFGIADDFLLSRVVPALGVSIASYWHDFHSPKKLSHWIGRAGAEDRNRLWNELRQAGGRLGTASDGAVAAYILLTLFEKNNNYNESNGELFPISNSADEMSGSELDIVNRFRGLIDENLASDWQIADYCEALDVRPAQLVQACKALLGSTPVAVIQAQKILHAKRKLAYSRASAAEISYQLGFEDPAYFSRFFRKRTGTTPVQFRKSQRTFAVYEDPAGTGASAKQR</sequence>